<protein>
    <recommendedName>
        <fullName evidence="3">GTP cyclohydrolase 1 type 2 homolog</fullName>
    </recommendedName>
</protein>
<dbReference type="Proteomes" id="UP000234778">
    <property type="component" value="Unassembled WGS sequence"/>
</dbReference>
<comment type="caution">
    <text evidence="6">The sequence shown here is derived from an EMBL/GenBank/DDBJ whole genome shotgun (WGS) entry which is preliminary data.</text>
</comment>
<comment type="subunit">
    <text evidence="2">Homohexamer.</text>
</comment>
<dbReference type="SUPFAM" id="SSF102705">
    <property type="entry name" value="NIF3 (NGG1p interacting factor 3)-like"/>
    <property type="match status" value="1"/>
</dbReference>
<dbReference type="InterPro" id="IPR002678">
    <property type="entry name" value="DUF34/NIF3"/>
</dbReference>
<dbReference type="GO" id="GO:0046872">
    <property type="term" value="F:metal ion binding"/>
    <property type="evidence" value="ECO:0007669"/>
    <property type="project" value="UniProtKB-KW"/>
</dbReference>
<dbReference type="PANTHER" id="PTHR13799">
    <property type="entry name" value="NGG1 INTERACTING FACTOR 3"/>
    <property type="match status" value="1"/>
</dbReference>
<feature type="binding site" evidence="5">
    <location>
        <position position="109"/>
    </location>
    <ligand>
        <name>a divalent metal cation</name>
        <dbReference type="ChEBI" id="CHEBI:60240"/>
        <label>1</label>
    </ligand>
</feature>
<reference evidence="6 7" key="1">
    <citation type="submission" date="2017-12" db="EMBL/GenBank/DDBJ databases">
        <title>Phylogenetic diversity of female urinary microbiome.</title>
        <authorList>
            <person name="Thomas-White K."/>
            <person name="Wolfe A.J."/>
        </authorList>
    </citation>
    <scope>NUCLEOTIDE SEQUENCE [LARGE SCALE GENOMIC DNA]</scope>
    <source>
        <strain evidence="6 7">UMB0319</strain>
    </source>
</reference>
<proteinExistence type="inferred from homology"/>
<dbReference type="PANTHER" id="PTHR13799:SF14">
    <property type="entry name" value="GTP CYCLOHYDROLASE 1 TYPE 2 HOMOLOG"/>
    <property type="match status" value="1"/>
</dbReference>
<feature type="binding site" evidence="5">
    <location>
        <position position="71"/>
    </location>
    <ligand>
        <name>a divalent metal cation</name>
        <dbReference type="ChEBI" id="CHEBI:60240"/>
        <label>1</label>
    </ligand>
</feature>
<dbReference type="RefSeq" id="WP_006549864.1">
    <property type="nucleotide sequence ID" value="NZ_CP136961.1"/>
</dbReference>
<name>A0A2I1KUT9_9ACTO</name>
<evidence type="ECO:0000256" key="4">
    <source>
        <dbReference type="ARBA" id="ARBA00022723"/>
    </source>
</evidence>
<dbReference type="NCBIfam" id="TIGR00486">
    <property type="entry name" value="YbgI_SA1388"/>
    <property type="match status" value="1"/>
</dbReference>
<dbReference type="FunFam" id="3.40.1390.30:FF:000001">
    <property type="entry name" value="GTP cyclohydrolase 1 type 2"/>
    <property type="match status" value="1"/>
</dbReference>
<dbReference type="GeneID" id="81707379"/>
<feature type="binding site" evidence="5">
    <location>
        <position position="233"/>
    </location>
    <ligand>
        <name>a divalent metal cation</name>
        <dbReference type="ChEBI" id="CHEBI:60240"/>
        <label>1</label>
    </ligand>
</feature>
<evidence type="ECO:0000256" key="1">
    <source>
        <dbReference type="ARBA" id="ARBA00006964"/>
    </source>
</evidence>
<evidence type="ECO:0000313" key="6">
    <source>
        <dbReference type="EMBL" id="PKY99385.1"/>
    </source>
</evidence>
<evidence type="ECO:0000256" key="5">
    <source>
        <dbReference type="PIRSR" id="PIRSR602678-1"/>
    </source>
</evidence>
<dbReference type="EMBL" id="PKHA01000001">
    <property type="protein sequence ID" value="PKY99385.1"/>
    <property type="molecule type" value="Genomic_DNA"/>
</dbReference>
<feature type="binding site" evidence="5">
    <location>
        <position position="70"/>
    </location>
    <ligand>
        <name>a divalent metal cation</name>
        <dbReference type="ChEBI" id="CHEBI:60240"/>
        <label>1</label>
    </ligand>
</feature>
<dbReference type="InterPro" id="IPR036069">
    <property type="entry name" value="DUF34/NIF3_sf"/>
</dbReference>
<evidence type="ECO:0000313" key="7">
    <source>
        <dbReference type="Proteomes" id="UP000234778"/>
    </source>
</evidence>
<evidence type="ECO:0000256" key="3">
    <source>
        <dbReference type="ARBA" id="ARBA00022112"/>
    </source>
</evidence>
<dbReference type="Pfam" id="PF01784">
    <property type="entry name" value="DUF34_NIF3"/>
    <property type="match status" value="1"/>
</dbReference>
<feature type="binding site" evidence="5">
    <location>
        <position position="237"/>
    </location>
    <ligand>
        <name>a divalent metal cation</name>
        <dbReference type="ChEBI" id="CHEBI:60240"/>
        <label>1</label>
    </ligand>
</feature>
<comment type="similarity">
    <text evidence="1">Belongs to the GTP cyclohydrolase I type 2/NIF3 family.</text>
</comment>
<evidence type="ECO:0000256" key="2">
    <source>
        <dbReference type="ARBA" id="ARBA00011643"/>
    </source>
</evidence>
<gene>
    <name evidence="6" type="ORF">CYJ26_00265</name>
</gene>
<keyword evidence="4 5" id="KW-0479">Metal-binding</keyword>
<dbReference type="AlphaFoldDB" id="A0A2I1KUT9"/>
<organism evidence="6 7">
    <name type="scientific">Actinomyces urogenitalis</name>
    <dbReference type="NCBI Taxonomy" id="103621"/>
    <lineage>
        <taxon>Bacteria</taxon>
        <taxon>Bacillati</taxon>
        <taxon>Actinomycetota</taxon>
        <taxon>Actinomycetes</taxon>
        <taxon>Actinomycetales</taxon>
        <taxon>Actinomycetaceae</taxon>
        <taxon>Actinomyces</taxon>
    </lineage>
</organism>
<sequence>MSETTPLTVGEVVSLLRRIAPNELAEPWDSNQLICGDPADPVRRVLLAVDPLPAVVDEAIETGVDMVITHHPLFLRGTDHVSATTSKGRSVHRLIRAGIALANAHTSWDSAAGGVADALAAAVGLTRTVVLSPSQADPELGIGRVGELAEPTTLRAFAQTVATVLPDCVPGLLVGGDLDAQVSRIAVSGGSGDSLLGAARAAGADVFVTADLRHHPATDHLAEGRPFLLCGTHWATEWVGLPPLATRLEAEAAAQGRRLTAQVSCVVTDAWTLRLSTGA</sequence>
<accession>A0A2I1KUT9</accession>
<dbReference type="GO" id="GO:0005737">
    <property type="term" value="C:cytoplasm"/>
    <property type="evidence" value="ECO:0007669"/>
    <property type="project" value="TreeGrafter"/>
</dbReference>
<dbReference type="Gene3D" id="3.40.1390.30">
    <property type="entry name" value="NIF3 (NGG1p interacting factor 3)-like"/>
    <property type="match status" value="2"/>
</dbReference>